<dbReference type="EMBL" id="CCEJ010000007">
    <property type="protein sequence ID" value="CDR34277.1"/>
    <property type="molecule type" value="Genomic_DNA"/>
</dbReference>
<keyword evidence="3" id="KW-1185">Reference proteome</keyword>
<reference evidence="2" key="2">
    <citation type="submission" date="2014-09" db="EMBL/GenBank/DDBJ databases">
        <title>Criblamydia sequanensis harbors a mega-plasmid encoding arsenite resistance.</title>
        <authorList>
            <person name="Bertelli C."/>
            <person name="Goesmann A."/>
            <person name="Greub G."/>
        </authorList>
    </citation>
    <scope>NUCLEOTIDE SEQUENCE [LARGE SCALE GENOMIC DNA]</scope>
    <source>
        <strain evidence="2">CRIB-18</strain>
    </source>
</reference>
<dbReference type="RefSeq" id="WP_041017826.1">
    <property type="nucleotide sequence ID" value="NZ_CCEJ010000007.1"/>
</dbReference>
<protein>
    <submittedName>
        <fullName evidence="2">Conserved putative secreted protein</fullName>
    </submittedName>
</protein>
<evidence type="ECO:0000313" key="3">
    <source>
        <dbReference type="Proteomes" id="UP000031552"/>
    </source>
</evidence>
<feature type="chain" id="PRO_5001853636" evidence="1">
    <location>
        <begin position="22"/>
        <end position="355"/>
    </location>
</feature>
<feature type="signal peptide" evidence="1">
    <location>
        <begin position="1"/>
        <end position="21"/>
    </location>
</feature>
<keyword evidence="1" id="KW-0732">Signal</keyword>
<proteinExistence type="predicted"/>
<comment type="caution">
    <text evidence="2">The sequence shown here is derived from an EMBL/GenBank/DDBJ whole genome shotgun (WGS) entry which is preliminary data.</text>
</comment>
<gene>
    <name evidence="2" type="ORF">CSEC_1463</name>
</gene>
<dbReference type="AlphaFoldDB" id="A0A090CZ96"/>
<evidence type="ECO:0000313" key="2">
    <source>
        <dbReference type="EMBL" id="CDR34277.1"/>
    </source>
</evidence>
<reference evidence="2" key="1">
    <citation type="submission" date="2013-12" db="EMBL/GenBank/DDBJ databases">
        <authorList>
            <person name="Linke B."/>
        </authorList>
    </citation>
    <scope>NUCLEOTIDE SEQUENCE [LARGE SCALE GENOMIC DNA]</scope>
    <source>
        <strain evidence="2">CRIB-18</strain>
    </source>
</reference>
<dbReference type="OrthoDB" id="518002at2"/>
<accession>A0A090CZ96</accession>
<dbReference type="STRING" id="1437425.CSEC_1463"/>
<name>A0A090CZ96_9BACT</name>
<dbReference type="Proteomes" id="UP000031552">
    <property type="component" value="Unassembled WGS sequence"/>
</dbReference>
<sequence>MLSLQSFLLFLALTCLTSLSAKDECHYPFPLRYKVYDLGDTDLPSDYLARHAWPISLGPRINNQGHIIWNTSNGGVFWDRCNRRRFFYYKKYPAFFHAINDKGLTLTSVNSETGKNWFLWPSSIWKSQESLIELPFRNNGFATQYHFFAINNNSTIVGTKIENNIPKFLFWTPERQERYLNFGPLFDVNNSDSMLGLEICDPEKKPFIWQVKSGLIAFSDDTKLNRPSENVLFRESAIASDNTVFGSYIGTKDNFMYHWNYSWNPCDDLFIKMDLDQMKISAVNSIHTLVGSVNGHAAISYKGSVPAKLSDLANYHDGSLHLLEATDINDLGEIVGYGLWEDEMRIFLLIPECEP</sequence>
<evidence type="ECO:0000256" key="1">
    <source>
        <dbReference type="SAM" id="SignalP"/>
    </source>
</evidence>
<organism evidence="2 3">
    <name type="scientific">Candidatus Criblamydia sequanensis CRIB-18</name>
    <dbReference type="NCBI Taxonomy" id="1437425"/>
    <lineage>
        <taxon>Bacteria</taxon>
        <taxon>Pseudomonadati</taxon>
        <taxon>Chlamydiota</taxon>
        <taxon>Chlamydiia</taxon>
        <taxon>Parachlamydiales</taxon>
        <taxon>Candidatus Criblamydiaceae</taxon>
        <taxon>Candidatus Criblamydia</taxon>
    </lineage>
</organism>